<reference evidence="2" key="2">
    <citation type="submission" date="2022-12" db="EMBL/GenBank/DDBJ databases">
        <authorList>
            <person name="Voronina O.L."/>
            <person name="Kunda M.S."/>
            <person name="Ryzhova N."/>
            <person name="Aksenova E.I."/>
        </authorList>
    </citation>
    <scope>NUCLEOTIDE SEQUENCE</scope>
    <source>
        <strain evidence="2">SCCH136:Ach223948</strain>
    </source>
</reference>
<dbReference type="Pfam" id="PF07321">
    <property type="entry name" value="YscO"/>
    <property type="match status" value="1"/>
</dbReference>
<sequence>MSVFDELLAIKRFREGQAEIAVSRQRLRHAEADAARLASEQALADFRDESERRERAMYRDLCSRVVRVREIEDVLQGVAGLREGERQREQALEQAAQRLGDEARALAERRDQHQQAVRLTGKFVELASLHLAEHLKALEHKEDMEMEEAASLSRDREDWEQHEEYEPA</sequence>
<dbReference type="Proteomes" id="UP001141992">
    <property type="component" value="Unassembled WGS sequence"/>
</dbReference>
<accession>A0A1R1JKM1</accession>
<dbReference type="GeneID" id="75274381"/>
<evidence type="ECO:0000313" key="3">
    <source>
        <dbReference type="EMBL" id="OMG76750.1"/>
    </source>
</evidence>
<evidence type="ECO:0000313" key="4">
    <source>
        <dbReference type="Proteomes" id="UP000187251"/>
    </source>
</evidence>
<name>A0A0M7J0S5_ALCXX</name>
<gene>
    <name evidence="3" type="ORF">BIZ92_16965</name>
    <name evidence="2" type="ORF">O9570_15675</name>
</gene>
<dbReference type="InterPro" id="IPR053716">
    <property type="entry name" value="Flag_assembly_chemotaxis_eff"/>
</dbReference>
<dbReference type="InterPro" id="IPR009929">
    <property type="entry name" value="T3SS_YscO"/>
</dbReference>
<proteinExistence type="predicted"/>
<evidence type="ECO:0000256" key="1">
    <source>
        <dbReference type="SAM" id="MobiDB-lite"/>
    </source>
</evidence>
<dbReference type="AlphaFoldDB" id="A0A0M7J0S5"/>
<dbReference type="RefSeq" id="WP_020925210.1">
    <property type="nucleotide sequence ID" value="NZ_AP028040.1"/>
</dbReference>
<dbReference type="OrthoDB" id="8912010at2"/>
<feature type="region of interest" description="Disordered" evidence="1">
    <location>
        <begin position="139"/>
        <end position="168"/>
    </location>
</feature>
<evidence type="ECO:0000313" key="2">
    <source>
        <dbReference type="EMBL" id="MCZ8402892.1"/>
    </source>
</evidence>
<dbReference type="Proteomes" id="UP000187251">
    <property type="component" value="Unassembled WGS sequence"/>
</dbReference>
<dbReference type="Gene3D" id="1.10.287.1700">
    <property type="match status" value="1"/>
</dbReference>
<dbReference type="EMBL" id="JAPZVI010000011">
    <property type="protein sequence ID" value="MCZ8402892.1"/>
    <property type="molecule type" value="Genomic_DNA"/>
</dbReference>
<feature type="compositionally biased region" description="Basic and acidic residues" evidence="1">
    <location>
        <begin position="153"/>
        <end position="168"/>
    </location>
</feature>
<dbReference type="EMBL" id="MJMN01000063">
    <property type="protein sequence ID" value="OMG76750.1"/>
    <property type="molecule type" value="Genomic_DNA"/>
</dbReference>
<comment type="caution">
    <text evidence="3">The sequence shown here is derived from an EMBL/GenBank/DDBJ whole genome shotgun (WGS) entry which is preliminary data.</text>
</comment>
<protein>
    <submittedName>
        <fullName evidence="3">Type III secretion protein</fullName>
    </submittedName>
</protein>
<organism evidence="3 4">
    <name type="scientific">Alcaligenes xylosoxydans xylosoxydans</name>
    <name type="common">Achromobacter xylosoxidans</name>
    <dbReference type="NCBI Taxonomy" id="85698"/>
    <lineage>
        <taxon>Bacteria</taxon>
        <taxon>Pseudomonadati</taxon>
        <taxon>Pseudomonadota</taxon>
        <taxon>Betaproteobacteria</taxon>
        <taxon>Burkholderiales</taxon>
        <taxon>Alcaligenaceae</taxon>
        <taxon>Achromobacter</taxon>
    </lineage>
</organism>
<accession>A0A0M7J0S5</accession>
<reference evidence="3 4" key="1">
    <citation type="submission" date="2016-09" db="EMBL/GenBank/DDBJ databases">
        <title>Phylogenomics of Achromobacter.</title>
        <authorList>
            <person name="Jeukens J."/>
            <person name="Freschi L."/>
            <person name="Vincent A.T."/>
            <person name="Emond-Rheault J.-G."/>
            <person name="Kukavica-Ibrulj I."/>
            <person name="Charette S.J."/>
            <person name="Levesque R.C."/>
        </authorList>
    </citation>
    <scope>NUCLEOTIDE SEQUENCE [LARGE SCALE GENOMIC DNA]</scope>
    <source>
        <strain evidence="3 4">AUS488</strain>
    </source>
</reference>